<dbReference type="KEGG" id="mvo:Mvol_1099"/>
<dbReference type="FunCoup" id="D7DUE6">
    <property type="interactions" value="12"/>
</dbReference>
<sequence>MKLMVDGVFYNKEVIDFENILKGIVNILGEDSRVVSIEFPEVAMIMENTYYHRTGFSLDKELNEDEKITDENRDEIIIKIKDLFPQDTIVYGLKCEVI</sequence>
<organism evidence="1 2">
    <name type="scientific">Methanococcus voltae (strain ATCC BAA-1334 / A3)</name>
    <dbReference type="NCBI Taxonomy" id="456320"/>
    <lineage>
        <taxon>Archaea</taxon>
        <taxon>Methanobacteriati</taxon>
        <taxon>Methanobacteriota</taxon>
        <taxon>Methanomada group</taxon>
        <taxon>Methanococci</taxon>
        <taxon>Methanococcales</taxon>
        <taxon>Methanococcaceae</taxon>
        <taxon>Methanococcus</taxon>
    </lineage>
</organism>
<gene>
    <name evidence="1" type="ordered locus">Mvol_1099</name>
</gene>
<dbReference type="OrthoDB" id="65909at2157"/>
<dbReference type="InParanoid" id="D7DUE6"/>
<dbReference type="STRING" id="456320.Mvol_1099"/>
<dbReference type="EMBL" id="CP002057">
    <property type="protein sequence ID" value="ADI36756.1"/>
    <property type="molecule type" value="Genomic_DNA"/>
</dbReference>
<dbReference type="AlphaFoldDB" id="D7DUE6"/>
<evidence type="ECO:0000313" key="1">
    <source>
        <dbReference type="EMBL" id="ADI36756.1"/>
    </source>
</evidence>
<protein>
    <submittedName>
        <fullName evidence="1">Uncharacterized protein</fullName>
    </submittedName>
</protein>
<accession>D7DUE6</accession>
<name>D7DUE6_METV3</name>
<evidence type="ECO:0000313" key="2">
    <source>
        <dbReference type="Proteomes" id="UP000007722"/>
    </source>
</evidence>
<reference evidence="1 2" key="1">
    <citation type="submission" date="2010-05" db="EMBL/GenBank/DDBJ databases">
        <title>Complete sequence of Methanococcus voltae A3.</title>
        <authorList>
            <consortium name="US DOE Joint Genome Institute"/>
            <person name="Lucas S."/>
            <person name="Copeland A."/>
            <person name="Lapidus A."/>
            <person name="Cheng J.-F."/>
            <person name="Bruce D."/>
            <person name="Goodwin L."/>
            <person name="Pitluck S."/>
            <person name="Lowry S."/>
            <person name="Clum A."/>
            <person name="Land M."/>
            <person name="Hauser L."/>
            <person name="Kyrpides N."/>
            <person name="Mikhailova N."/>
            <person name="Whitman W.B."/>
            <person name="Woyke T."/>
        </authorList>
    </citation>
    <scope>NUCLEOTIDE SEQUENCE [LARGE SCALE GENOMIC DNA]</scope>
    <source>
        <strain evidence="2">ATCC BAA-1334 / A3</strain>
    </source>
</reference>
<proteinExistence type="predicted"/>
<dbReference type="HOGENOM" id="CLU_2353229_0_0_2"/>
<dbReference type="Proteomes" id="UP000007722">
    <property type="component" value="Chromosome"/>
</dbReference>
<dbReference type="eggNOG" id="arCOG05044">
    <property type="taxonomic scope" value="Archaea"/>
</dbReference>
<keyword evidence="2" id="KW-1185">Reference proteome</keyword>